<dbReference type="STRING" id="451379.A0A0N5ANY1"/>
<feature type="compositionally biased region" description="Acidic residues" evidence="7">
    <location>
        <begin position="43"/>
        <end position="55"/>
    </location>
</feature>
<comment type="subcellular location">
    <subcellularLocation>
        <location evidence="1">Endoplasmic reticulum</location>
    </subcellularLocation>
</comment>
<dbReference type="Pfam" id="PF10185">
    <property type="entry name" value="Mesd"/>
    <property type="match status" value="1"/>
</dbReference>
<feature type="signal peptide" evidence="8">
    <location>
        <begin position="1"/>
        <end position="19"/>
    </location>
</feature>
<dbReference type="PANTHER" id="PTHR17600">
    <property type="entry name" value="MESODERM DEVELOPMENT CANDIDATE 2"/>
    <property type="match status" value="1"/>
</dbReference>
<feature type="chain" id="PRO_5005893278" evidence="8">
    <location>
        <begin position="20"/>
        <end position="183"/>
    </location>
</feature>
<evidence type="ECO:0000256" key="4">
    <source>
        <dbReference type="ARBA" id="ARBA00022729"/>
    </source>
</evidence>
<protein>
    <submittedName>
        <fullName evidence="10">Mesoderm development candidate 2</fullName>
    </submittedName>
</protein>
<dbReference type="WBParaSite" id="SMUV_0000633601-mRNA-1">
    <property type="protein sequence ID" value="SMUV_0000633601-mRNA-1"/>
    <property type="gene ID" value="SMUV_0000633601"/>
</dbReference>
<keyword evidence="6" id="KW-0143">Chaperone</keyword>
<dbReference type="GO" id="GO:0016055">
    <property type="term" value="P:Wnt signaling pathway"/>
    <property type="evidence" value="ECO:0007669"/>
    <property type="project" value="UniProtKB-KW"/>
</dbReference>
<evidence type="ECO:0000256" key="8">
    <source>
        <dbReference type="SAM" id="SignalP"/>
    </source>
</evidence>
<evidence type="ECO:0000256" key="7">
    <source>
        <dbReference type="SAM" id="MobiDB-lite"/>
    </source>
</evidence>
<comment type="similarity">
    <text evidence="2">Belongs to the MESD family.</text>
</comment>
<dbReference type="Gene3D" id="6.10.250.640">
    <property type="match status" value="1"/>
</dbReference>
<name>A0A0N5ANY1_9BILA</name>
<dbReference type="Gene3D" id="3.30.70.260">
    <property type="match status" value="1"/>
</dbReference>
<dbReference type="PANTHER" id="PTHR17600:SF2">
    <property type="entry name" value="LRP CHAPERONE MESD"/>
    <property type="match status" value="1"/>
</dbReference>
<keyword evidence="9" id="KW-1185">Reference proteome</keyword>
<feature type="region of interest" description="Disordered" evidence="7">
    <location>
        <begin position="43"/>
        <end position="66"/>
    </location>
</feature>
<keyword evidence="3" id="KW-0879">Wnt signaling pathway</keyword>
<evidence type="ECO:0000256" key="6">
    <source>
        <dbReference type="ARBA" id="ARBA00023186"/>
    </source>
</evidence>
<evidence type="ECO:0000256" key="5">
    <source>
        <dbReference type="ARBA" id="ARBA00022824"/>
    </source>
</evidence>
<dbReference type="Proteomes" id="UP000046393">
    <property type="component" value="Unplaced"/>
</dbReference>
<keyword evidence="4 8" id="KW-0732">Signal</keyword>
<reference evidence="10" key="1">
    <citation type="submission" date="2017-02" db="UniProtKB">
        <authorList>
            <consortium name="WormBaseParasite"/>
        </authorList>
    </citation>
    <scope>IDENTIFICATION</scope>
</reference>
<keyword evidence="5" id="KW-0256">Endoplasmic reticulum</keyword>
<evidence type="ECO:0000256" key="1">
    <source>
        <dbReference type="ARBA" id="ARBA00004240"/>
    </source>
</evidence>
<dbReference type="GO" id="GO:0006457">
    <property type="term" value="P:protein folding"/>
    <property type="evidence" value="ECO:0007669"/>
    <property type="project" value="InterPro"/>
</dbReference>
<proteinExistence type="inferred from homology"/>
<evidence type="ECO:0000256" key="2">
    <source>
        <dbReference type="ARBA" id="ARBA00011068"/>
    </source>
</evidence>
<dbReference type="InterPro" id="IPR019330">
    <property type="entry name" value="MESD"/>
</dbReference>
<evidence type="ECO:0000313" key="9">
    <source>
        <dbReference type="Proteomes" id="UP000046393"/>
    </source>
</evidence>
<organism evidence="9 10">
    <name type="scientific">Syphacia muris</name>
    <dbReference type="NCBI Taxonomy" id="451379"/>
    <lineage>
        <taxon>Eukaryota</taxon>
        <taxon>Metazoa</taxon>
        <taxon>Ecdysozoa</taxon>
        <taxon>Nematoda</taxon>
        <taxon>Chromadorea</taxon>
        <taxon>Rhabditida</taxon>
        <taxon>Spirurina</taxon>
        <taxon>Oxyuridomorpha</taxon>
        <taxon>Oxyuroidea</taxon>
        <taxon>Oxyuridae</taxon>
        <taxon>Syphacia</taxon>
    </lineage>
</organism>
<sequence>MLRYQLLLVFALLSVGIVAEVKRKKDIRDYSDSDLDKLYEEWEENDEDKLEEDELPPYKRKPKTSDFDETLKQAKNPEDLLKLTKKGQSVMMFVTVCDVNGKTADKEYTEKWTSLWQSSLYNNHMDVQRFVIEDNRVIYMFMDGSKAWEAKEFLLKQNQVKEIMLEGKQYDGLAKCGNTKTEL</sequence>
<evidence type="ECO:0000313" key="10">
    <source>
        <dbReference type="WBParaSite" id="SMUV_0000633601-mRNA-1"/>
    </source>
</evidence>
<evidence type="ECO:0000256" key="3">
    <source>
        <dbReference type="ARBA" id="ARBA00022687"/>
    </source>
</evidence>
<dbReference type="GO" id="GO:0005783">
    <property type="term" value="C:endoplasmic reticulum"/>
    <property type="evidence" value="ECO:0007669"/>
    <property type="project" value="UniProtKB-SubCell"/>
</dbReference>
<accession>A0A0N5ANY1</accession>
<dbReference type="AlphaFoldDB" id="A0A0N5ANY1"/>